<organism evidence="3 5">
    <name type="scientific">Hericium alpestre</name>
    <dbReference type="NCBI Taxonomy" id="135208"/>
    <lineage>
        <taxon>Eukaryota</taxon>
        <taxon>Fungi</taxon>
        <taxon>Dikarya</taxon>
        <taxon>Basidiomycota</taxon>
        <taxon>Agaricomycotina</taxon>
        <taxon>Agaricomycetes</taxon>
        <taxon>Russulales</taxon>
        <taxon>Hericiaceae</taxon>
        <taxon>Hericium</taxon>
    </lineage>
</organism>
<accession>A0A4Y9ZFK2</accession>
<keyword evidence="2" id="KW-0812">Transmembrane</keyword>
<evidence type="ECO:0000313" key="3">
    <source>
        <dbReference type="EMBL" id="TFY73536.1"/>
    </source>
</evidence>
<dbReference type="GO" id="GO:0005794">
    <property type="term" value="C:Golgi apparatus"/>
    <property type="evidence" value="ECO:0007669"/>
    <property type="project" value="TreeGrafter"/>
</dbReference>
<evidence type="ECO:0000256" key="1">
    <source>
        <dbReference type="SAM" id="MobiDB-lite"/>
    </source>
</evidence>
<feature type="transmembrane region" description="Helical" evidence="2">
    <location>
        <begin position="304"/>
        <end position="321"/>
    </location>
</feature>
<dbReference type="AlphaFoldDB" id="A0A4Y9ZFK2"/>
<feature type="transmembrane region" description="Helical" evidence="2">
    <location>
        <begin position="371"/>
        <end position="392"/>
    </location>
</feature>
<feature type="compositionally biased region" description="Polar residues" evidence="1">
    <location>
        <begin position="1"/>
        <end position="16"/>
    </location>
</feature>
<keyword evidence="2" id="KW-0472">Membrane</keyword>
<feature type="region of interest" description="Disordered" evidence="1">
    <location>
        <begin position="1"/>
        <end position="36"/>
    </location>
</feature>
<dbReference type="OrthoDB" id="2448307at2759"/>
<feature type="transmembrane region" description="Helical" evidence="2">
    <location>
        <begin position="184"/>
        <end position="205"/>
    </location>
</feature>
<dbReference type="PANTHER" id="PTHR34391">
    <property type="entry name" value="UPF0658 GOLGI APPARATUS MEMBRANE PROTEIN C1952.10C-RELATED"/>
    <property type="match status" value="1"/>
</dbReference>
<gene>
    <name evidence="3" type="ORF">EWM64_g10476</name>
    <name evidence="4" type="ORF">EWM64_g9059</name>
</gene>
<evidence type="ECO:0000313" key="4">
    <source>
        <dbReference type="EMBL" id="TFY74950.1"/>
    </source>
</evidence>
<dbReference type="EMBL" id="SFCI01001789">
    <property type="protein sequence ID" value="TFY74950.1"/>
    <property type="molecule type" value="Genomic_DNA"/>
</dbReference>
<proteinExistence type="predicted"/>
<reference evidence="3 5" key="1">
    <citation type="submission" date="2019-02" db="EMBL/GenBank/DDBJ databases">
        <title>Genome sequencing of the rare red list fungi Hericium alpestre (H. flagellum).</title>
        <authorList>
            <person name="Buettner E."/>
            <person name="Kellner H."/>
        </authorList>
    </citation>
    <scope>NUCLEOTIDE SEQUENCE [LARGE SCALE GENOMIC DNA]</scope>
    <source>
        <strain evidence="3 5">DSM 108284</strain>
    </source>
</reference>
<evidence type="ECO:0000256" key="2">
    <source>
        <dbReference type="SAM" id="Phobius"/>
    </source>
</evidence>
<dbReference type="Proteomes" id="UP000298061">
    <property type="component" value="Unassembled WGS sequence"/>
</dbReference>
<feature type="transmembrane region" description="Helical" evidence="2">
    <location>
        <begin position="156"/>
        <end position="177"/>
    </location>
</feature>
<keyword evidence="5" id="KW-1185">Reference proteome</keyword>
<feature type="transmembrane region" description="Helical" evidence="2">
    <location>
        <begin position="333"/>
        <end position="351"/>
    </location>
</feature>
<protein>
    <submittedName>
        <fullName evidence="3">Uncharacterized protein</fullName>
    </submittedName>
</protein>
<dbReference type="InterPro" id="IPR040410">
    <property type="entry name" value="UPF0658_Golgi"/>
</dbReference>
<sequence>MSRQPPQGNFYPSQQRPPGLDMDPVDNYKPSGSSYDDLIDQYATPYGVDAKHKPYALDPSSNVSFATEEDNRKTFYDAEDPRRSMAYPPSQDVRGTKDTRKLYQRILPDSIACRFYVFTVLIETAIDLGIEGDLLLRFHRSDNNQQDDVLSRKMPVYLSVFAFAHVFQFAMALDAVYARNTLQFISLSIFNALLLVYAVIQTSEIRHSLGSMSDPKGISHLPVDVLTTILPIVISVAEIAYIALGWRIYTEFGWKVYKFLGADRTIRKMFTHYQIYQCLIKFDVFFFVGFCIQFIWLVLESHNWEFYITCAALPFSIVLLIEGHLAARYESRMMMFTFMAGCAGALVYFAYKLIKVLIHKTEPDFAPVWQSLTTFSIIAIILLMATFVYACIVMKNFGRGLKEQITKKQMTSGGSKHNKAYPSLSVRPNRMSIE</sequence>
<evidence type="ECO:0000313" key="5">
    <source>
        <dbReference type="Proteomes" id="UP000298061"/>
    </source>
</evidence>
<keyword evidence="2" id="KW-1133">Transmembrane helix</keyword>
<feature type="transmembrane region" description="Helical" evidence="2">
    <location>
        <begin position="278"/>
        <end position="298"/>
    </location>
</feature>
<feature type="transmembrane region" description="Helical" evidence="2">
    <location>
        <begin position="225"/>
        <end position="249"/>
    </location>
</feature>
<comment type="caution">
    <text evidence="3">The sequence shown here is derived from an EMBL/GenBank/DDBJ whole genome shotgun (WGS) entry which is preliminary data.</text>
</comment>
<dbReference type="PANTHER" id="PTHR34391:SF2">
    <property type="entry name" value="TRP C-TERMINAL DOMAIN-CONTAINING PROTEIN"/>
    <property type="match status" value="1"/>
</dbReference>
<name>A0A4Y9ZFK2_9AGAM</name>
<dbReference type="EMBL" id="SFCI01002762">
    <property type="protein sequence ID" value="TFY73536.1"/>
    <property type="molecule type" value="Genomic_DNA"/>
</dbReference>
<feature type="region of interest" description="Disordered" evidence="1">
    <location>
        <begin position="408"/>
        <end position="434"/>
    </location>
</feature>